<comment type="function">
    <text evidence="3 17">General (non sugar-specific) component of the phosphoenolpyruvate-dependent sugar phosphotransferase system (sugar PTS). This major carbohydrate active-transport system catalyzes the phosphorylation of incoming sugar substrates concomitantly with their translocation across the cell membrane. Enzyme I transfers the phosphoryl group from phosphoenolpyruvate (PEP) to the phosphoryl carrier protein (HPr).</text>
</comment>
<evidence type="ECO:0000259" key="24">
    <source>
        <dbReference type="Pfam" id="PF05524"/>
    </source>
</evidence>
<evidence type="ECO:0000256" key="1">
    <source>
        <dbReference type="ARBA" id="ARBA00000683"/>
    </source>
</evidence>
<evidence type="ECO:0000256" key="13">
    <source>
        <dbReference type="ARBA" id="ARBA00022723"/>
    </source>
</evidence>
<evidence type="ECO:0000256" key="14">
    <source>
        <dbReference type="ARBA" id="ARBA00022777"/>
    </source>
</evidence>
<evidence type="ECO:0000256" key="3">
    <source>
        <dbReference type="ARBA" id="ARBA00002728"/>
    </source>
</evidence>
<dbReference type="Gene3D" id="3.20.20.60">
    <property type="entry name" value="Phosphoenolpyruvate-binding domains"/>
    <property type="match status" value="1"/>
</dbReference>
<gene>
    <name evidence="25" type="ORF">EDD40_4743</name>
</gene>
<dbReference type="SUPFAM" id="SSF51621">
    <property type="entry name" value="Phosphoenolpyruvate/pyruvate domain"/>
    <property type="match status" value="1"/>
</dbReference>
<dbReference type="InterPro" id="IPR008279">
    <property type="entry name" value="PEP-util_enz_mobile_dom"/>
</dbReference>
<dbReference type="Pfam" id="PF05524">
    <property type="entry name" value="PEP-utilisers_N"/>
    <property type="match status" value="1"/>
</dbReference>
<feature type="binding site" evidence="19">
    <location>
        <position position="280"/>
    </location>
    <ligand>
        <name>phosphoenolpyruvate</name>
        <dbReference type="ChEBI" id="CHEBI:58702"/>
    </ligand>
</feature>
<dbReference type="Gene3D" id="3.50.30.10">
    <property type="entry name" value="Phosphohistidine domain"/>
    <property type="match status" value="1"/>
</dbReference>
<keyword evidence="25" id="KW-0670">Pyruvate</keyword>
<keyword evidence="8 17" id="KW-0813">Transport</keyword>
<feature type="active site" description="Tele-phosphohistidine intermediate" evidence="18">
    <location>
        <position position="187"/>
    </location>
</feature>
<dbReference type="Proteomes" id="UP000268727">
    <property type="component" value="Unassembled WGS sequence"/>
</dbReference>
<dbReference type="InterPro" id="IPR040442">
    <property type="entry name" value="Pyrv_kinase-like_dom_sf"/>
</dbReference>
<dbReference type="PANTHER" id="PTHR46244:SF3">
    <property type="entry name" value="PHOSPHOENOLPYRUVATE-PROTEIN PHOSPHOTRANSFERASE"/>
    <property type="match status" value="1"/>
</dbReference>
<dbReference type="Pfam" id="PF00391">
    <property type="entry name" value="PEP-utilizers"/>
    <property type="match status" value="1"/>
</dbReference>
<dbReference type="InterPro" id="IPR024692">
    <property type="entry name" value="PTS_EI"/>
</dbReference>
<dbReference type="Gene3D" id="1.10.274.10">
    <property type="entry name" value="PtsI, HPr-binding domain"/>
    <property type="match status" value="1"/>
</dbReference>
<dbReference type="GO" id="GO:0016301">
    <property type="term" value="F:kinase activity"/>
    <property type="evidence" value="ECO:0007669"/>
    <property type="project" value="UniProtKB-KW"/>
</dbReference>
<evidence type="ECO:0000256" key="20">
    <source>
        <dbReference type="PIRSR" id="PIRSR000732-3"/>
    </source>
</evidence>
<comment type="catalytic activity">
    <reaction evidence="1 17">
        <text>L-histidyl-[protein] + phosphoenolpyruvate = N(pros)-phospho-L-histidyl-[protein] + pyruvate</text>
        <dbReference type="Rhea" id="RHEA:23880"/>
        <dbReference type="Rhea" id="RHEA-COMP:9745"/>
        <dbReference type="Rhea" id="RHEA-COMP:9746"/>
        <dbReference type="ChEBI" id="CHEBI:15361"/>
        <dbReference type="ChEBI" id="CHEBI:29979"/>
        <dbReference type="ChEBI" id="CHEBI:58702"/>
        <dbReference type="ChEBI" id="CHEBI:64837"/>
        <dbReference type="EC" id="2.7.3.9"/>
    </reaction>
</comment>
<feature type="active site" description="Proton donor" evidence="18">
    <location>
        <position position="476"/>
    </location>
</feature>
<evidence type="ECO:0000259" key="23">
    <source>
        <dbReference type="Pfam" id="PF02896"/>
    </source>
</evidence>
<evidence type="ECO:0000256" key="19">
    <source>
        <dbReference type="PIRSR" id="PIRSR000732-2"/>
    </source>
</evidence>
<evidence type="ECO:0000256" key="6">
    <source>
        <dbReference type="ARBA" id="ARBA00012232"/>
    </source>
</evidence>
<feature type="domain" description="Phosphotransferase system enzyme I N-terminal" evidence="24">
    <location>
        <begin position="8"/>
        <end position="124"/>
    </location>
</feature>
<dbReference type="AlphaFoldDB" id="A0A3N1HA08"/>
<dbReference type="GO" id="GO:0005737">
    <property type="term" value="C:cytoplasm"/>
    <property type="evidence" value="ECO:0007669"/>
    <property type="project" value="UniProtKB-SubCell"/>
</dbReference>
<evidence type="ECO:0000256" key="18">
    <source>
        <dbReference type="PIRSR" id="PIRSR000732-1"/>
    </source>
</evidence>
<dbReference type="InterPro" id="IPR018274">
    <property type="entry name" value="PEP_util_AS"/>
</dbReference>
<organism evidence="25 26">
    <name type="scientific">Saccharothrix texasensis</name>
    <dbReference type="NCBI Taxonomy" id="103734"/>
    <lineage>
        <taxon>Bacteria</taxon>
        <taxon>Bacillati</taxon>
        <taxon>Actinomycetota</taxon>
        <taxon>Actinomycetes</taxon>
        <taxon>Pseudonocardiales</taxon>
        <taxon>Pseudonocardiaceae</taxon>
        <taxon>Saccharothrix</taxon>
    </lineage>
</organism>
<evidence type="ECO:0000256" key="8">
    <source>
        <dbReference type="ARBA" id="ARBA00022448"/>
    </source>
</evidence>
<dbReference type="SUPFAM" id="SSF52009">
    <property type="entry name" value="Phosphohistidine domain"/>
    <property type="match status" value="1"/>
</dbReference>
<evidence type="ECO:0000256" key="17">
    <source>
        <dbReference type="PIRNR" id="PIRNR000732"/>
    </source>
</evidence>
<comment type="caution">
    <text evidence="25">The sequence shown here is derived from an EMBL/GenBank/DDBJ whole genome shotgun (WGS) entry which is preliminary data.</text>
</comment>
<feature type="domain" description="PEP-utilising enzyme mobile" evidence="22">
    <location>
        <begin position="152"/>
        <end position="221"/>
    </location>
</feature>
<evidence type="ECO:0000313" key="25">
    <source>
        <dbReference type="EMBL" id="ROP39357.1"/>
    </source>
</evidence>
<protein>
    <recommendedName>
        <fullName evidence="7 17">Phosphoenolpyruvate-protein phosphotransferase</fullName>
        <ecNumber evidence="6 17">2.7.3.9</ecNumber>
    </recommendedName>
    <alternativeName>
        <fullName evidence="16 17">Phosphotransferase system, enzyme I</fullName>
    </alternativeName>
</protein>
<dbReference type="PIRSF" id="PIRSF000732">
    <property type="entry name" value="PTS_enzyme_I"/>
    <property type="match status" value="1"/>
</dbReference>
<feature type="binding site" evidence="19">
    <location>
        <position position="316"/>
    </location>
    <ligand>
        <name>phosphoenolpyruvate</name>
        <dbReference type="ChEBI" id="CHEBI:58702"/>
    </ligand>
</feature>
<reference evidence="25 26" key="1">
    <citation type="submission" date="2018-11" db="EMBL/GenBank/DDBJ databases">
        <title>Sequencing the genomes of 1000 actinobacteria strains.</title>
        <authorList>
            <person name="Klenk H.-P."/>
        </authorList>
    </citation>
    <scope>NUCLEOTIDE SEQUENCE [LARGE SCALE GENOMIC DNA]</scope>
    <source>
        <strain evidence="25 26">DSM 44231</strain>
    </source>
</reference>
<dbReference type="InterPro" id="IPR015813">
    <property type="entry name" value="Pyrv/PenolPyrv_kinase-like_dom"/>
</dbReference>
<dbReference type="InterPro" id="IPR000121">
    <property type="entry name" value="PEP_util_C"/>
</dbReference>
<dbReference type="EC" id="2.7.3.9" evidence="6 17"/>
<keyword evidence="13 17" id="KW-0479">Metal-binding</keyword>
<dbReference type="GO" id="GO:0008965">
    <property type="term" value="F:phosphoenolpyruvate-protein phosphotransferase activity"/>
    <property type="evidence" value="ECO:0007669"/>
    <property type="project" value="UniProtKB-EC"/>
</dbReference>
<proteinExistence type="inferred from homology"/>
<feature type="domain" description="PEP-utilising enzyme C-terminal" evidence="23">
    <location>
        <begin position="247"/>
        <end position="513"/>
    </location>
</feature>
<feature type="binding site" evidence="19">
    <location>
        <begin position="428"/>
        <end position="429"/>
    </location>
    <ligand>
        <name>phosphoenolpyruvate</name>
        <dbReference type="ChEBI" id="CHEBI:58702"/>
    </ligand>
</feature>
<dbReference type="InterPro" id="IPR006318">
    <property type="entry name" value="PTS_EI-like"/>
</dbReference>
<dbReference type="EMBL" id="RJKM01000001">
    <property type="protein sequence ID" value="ROP39357.1"/>
    <property type="molecule type" value="Genomic_DNA"/>
</dbReference>
<feature type="binding site" evidence="20">
    <location>
        <position position="429"/>
    </location>
    <ligand>
        <name>Mg(2+)</name>
        <dbReference type="ChEBI" id="CHEBI:18420"/>
    </ligand>
</feature>
<dbReference type="NCBIfam" id="TIGR01417">
    <property type="entry name" value="PTS_I_fam"/>
    <property type="match status" value="1"/>
</dbReference>
<feature type="binding site" evidence="19">
    <location>
        <position position="439"/>
    </location>
    <ligand>
        <name>phosphoenolpyruvate</name>
        <dbReference type="ChEBI" id="CHEBI:58702"/>
    </ligand>
</feature>
<evidence type="ECO:0000256" key="4">
    <source>
        <dbReference type="ARBA" id="ARBA00004496"/>
    </source>
</evidence>
<evidence type="ECO:0000256" key="10">
    <source>
        <dbReference type="ARBA" id="ARBA00022597"/>
    </source>
</evidence>
<evidence type="ECO:0000256" key="21">
    <source>
        <dbReference type="SAM" id="MobiDB-lite"/>
    </source>
</evidence>
<keyword evidence="14 17" id="KW-0418">Kinase</keyword>
<dbReference type="InterPro" id="IPR008731">
    <property type="entry name" value="PTS_EIN"/>
</dbReference>
<dbReference type="RefSeq" id="WP_123744851.1">
    <property type="nucleotide sequence ID" value="NZ_RJKM01000001.1"/>
</dbReference>
<evidence type="ECO:0000256" key="5">
    <source>
        <dbReference type="ARBA" id="ARBA00007837"/>
    </source>
</evidence>
<dbReference type="PRINTS" id="PR01736">
    <property type="entry name" value="PHPHTRNFRASE"/>
</dbReference>
<dbReference type="OrthoDB" id="9765468at2"/>
<keyword evidence="15 17" id="KW-0460">Magnesium</keyword>
<comment type="similarity">
    <text evidence="5 17">Belongs to the PEP-utilizing enzyme family.</text>
</comment>
<name>A0A3N1HA08_9PSEU</name>
<accession>A0A3N1HA08</accession>
<evidence type="ECO:0000256" key="7">
    <source>
        <dbReference type="ARBA" id="ARBA00016544"/>
    </source>
</evidence>
<dbReference type="Pfam" id="PF02896">
    <property type="entry name" value="PEP-utilizers_C"/>
    <property type="match status" value="1"/>
</dbReference>
<keyword evidence="12 17" id="KW-0598">Phosphotransferase system</keyword>
<feature type="region of interest" description="Disordered" evidence="21">
    <location>
        <begin position="23"/>
        <end position="46"/>
    </location>
</feature>
<dbReference type="InterPro" id="IPR050499">
    <property type="entry name" value="PEP-utilizing_PTS_enzyme"/>
</dbReference>
<dbReference type="PROSITE" id="PS00370">
    <property type="entry name" value="PEP_ENZYMES_PHOS_SITE"/>
    <property type="match status" value="1"/>
</dbReference>
<dbReference type="GO" id="GO:0009401">
    <property type="term" value="P:phosphoenolpyruvate-dependent sugar phosphotransferase system"/>
    <property type="evidence" value="ECO:0007669"/>
    <property type="project" value="UniProtKB-KW"/>
</dbReference>
<evidence type="ECO:0000256" key="9">
    <source>
        <dbReference type="ARBA" id="ARBA00022490"/>
    </source>
</evidence>
<comment type="cofactor">
    <cofactor evidence="2 17 20">
        <name>Mg(2+)</name>
        <dbReference type="ChEBI" id="CHEBI:18420"/>
    </cofactor>
</comment>
<keyword evidence="9 17" id="KW-0963">Cytoplasm</keyword>
<keyword evidence="26" id="KW-1185">Reference proteome</keyword>
<dbReference type="GO" id="GO:0046872">
    <property type="term" value="F:metal ion binding"/>
    <property type="evidence" value="ECO:0007669"/>
    <property type="project" value="UniProtKB-KW"/>
</dbReference>
<evidence type="ECO:0000256" key="12">
    <source>
        <dbReference type="ARBA" id="ARBA00022683"/>
    </source>
</evidence>
<feature type="binding site" evidence="20">
    <location>
        <position position="405"/>
    </location>
    <ligand>
        <name>Mg(2+)</name>
        <dbReference type="ChEBI" id="CHEBI:18420"/>
    </ligand>
</feature>
<comment type="subcellular location">
    <subcellularLocation>
        <location evidence="4 17">Cytoplasm</location>
    </subcellularLocation>
</comment>
<evidence type="ECO:0000256" key="2">
    <source>
        <dbReference type="ARBA" id="ARBA00001946"/>
    </source>
</evidence>
<feature type="compositionally biased region" description="Pro residues" evidence="21">
    <location>
        <begin position="28"/>
        <end position="37"/>
    </location>
</feature>
<sequence length="543" mass="54345">MSSVRLSGVGVSSGRASGPVVRVAEPLGEPPAGPAPTDPAAEAARIRPAADAVAARLRERAAAASGDAKDVLETTAAMAADPALLSQAEKSVVSDALPAARAVHQAAGGFISALEAAGGYMAERARDVRDVRDRLVAELLGVAAPGVPSLSSPSVLVARDLAPADTADLDPAKVLALVTEEGGPTSHTAILARSLGIPAVVACRGVLDLDAPALLVDGDTGVVQASDGAVRAAHVAGRAEWNGVGALRDGYRVKVLGNVGSPADAVAAAAAGAEGVGLFRTEFCFLSASTEPSVTEQREAYAAVLAPFAGKPVVVRTLDAGADKPLPFLAPDPEPNPALGVRGLRVAFDRPDVLERQLEAIALAAADTDAEVSVMAPMVATAAEAAWFAERARAAGLRRVGVMIEIPAAALSAHEVLAAVDFASIGTNDLAQYVFAADRQVGAVAALNDPWQPALLRLVKLVGDAGTAAGKPVGVCGEAAADPLLACVLTGLGVTSLSMNHTALAGVGAKLASTSFDLCQLAARGAVAAADPVSAKLAARAPH</sequence>
<keyword evidence="11 17" id="KW-0808">Transferase</keyword>
<dbReference type="InterPro" id="IPR036637">
    <property type="entry name" value="Phosphohistidine_dom_sf"/>
</dbReference>
<dbReference type="InterPro" id="IPR036618">
    <property type="entry name" value="PtsI_HPr-bd_sf"/>
</dbReference>
<evidence type="ECO:0000256" key="16">
    <source>
        <dbReference type="ARBA" id="ARBA00033235"/>
    </source>
</evidence>
<evidence type="ECO:0000256" key="15">
    <source>
        <dbReference type="ARBA" id="ARBA00022842"/>
    </source>
</evidence>
<evidence type="ECO:0000256" key="11">
    <source>
        <dbReference type="ARBA" id="ARBA00022679"/>
    </source>
</evidence>
<dbReference type="SUPFAM" id="SSF47831">
    <property type="entry name" value="Enzyme I of the PEP:sugar phosphotransferase system HPr-binding (sub)domain"/>
    <property type="match status" value="1"/>
</dbReference>
<keyword evidence="10 17" id="KW-0762">Sugar transport</keyword>
<dbReference type="PANTHER" id="PTHR46244">
    <property type="entry name" value="PHOSPHOENOLPYRUVATE-PROTEIN PHOSPHOTRANSFERASE"/>
    <property type="match status" value="1"/>
</dbReference>
<evidence type="ECO:0000313" key="26">
    <source>
        <dbReference type="Proteomes" id="UP000268727"/>
    </source>
</evidence>
<evidence type="ECO:0000259" key="22">
    <source>
        <dbReference type="Pfam" id="PF00391"/>
    </source>
</evidence>